<evidence type="ECO:0000313" key="6">
    <source>
        <dbReference type="Proteomes" id="UP000811255"/>
    </source>
</evidence>
<dbReference type="GO" id="GO:0008914">
    <property type="term" value="F:leucyl-tRNA--protein transferase activity"/>
    <property type="evidence" value="ECO:0007669"/>
    <property type="project" value="UniProtKB-EC"/>
</dbReference>
<evidence type="ECO:0000256" key="4">
    <source>
        <dbReference type="HAMAP-Rule" id="MF_00688"/>
    </source>
</evidence>
<comment type="catalytic activity">
    <reaction evidence="4">
        <text>N-terminal L-lysyl-[protein] + L-leucyl-tRNA(Leu) = N-terminal L-leucyl-L-lysyl-[protein] + tRNA(Leu) + H(+)</text>
        <dbReference type="Rhea" id="RHEA:12340"/>
        <dbReference type="Rhea" id="RHEA-COMP:9613"/>
        <dbReference type="Rhea" id="RHEA-COMP:9622"/>
        <dbReference type="Rhea" id="RHEA-COMP:12670"/>
        <dbReference type="Rhea" id="RHEA-COMP:12671"/>
        <dbReference type="ChEBI" id="CHEBI:15378"/>
        <dbReference type="ChEBI" id="CHEBI:65249"/>
        <dbReference type="ChEBI" id="CHEBI:78442"/>
        <dbReference type="ChEBI" id="CHEBI:78494"/>
        <dbReference type="ChEBI" id="CHEBI:133043"/>
        <dbReference type="EC" id="2.3.2.6"/>
    </reaction>
</comment>
<dbReference type="EMBL" id="JAHFVK010000002">
    <property type="protein sequence ID" value="MBT2134858.1"/>
    <property type="molecule type" value="Genomic_DNA"/>
</dbReference>
<dbReference type="SUPFAM" id="SSF55729">
    <property type="entry name" value="Acyl-CoA N-acyltransferases (Nat)"/>
    <property type="match status" value="1"/>
</dbReference>
<evidence type="ECO:0000256" key="2">
    <source>
        <dbReference type="ARBA" id="ARBA00022679"/>
    </source>
</evidence>
<dbReference type="NCBIfam" id="TIGR00667">
    <property type="entry name" value="aat"/>
    <property type="match status" value="1"/>
</dbReference>
<protein>
    <recommendedName>
        <fullName evidence="4">Leucyl/phenylalanyl-tRNA--protein transferase</fullName>
        <ecNumber evidence="4">2.3.2.6</ecNumber>
    </recommendedName>
    <alternativeName>
        <fullName evidence="4">L/F-transferase</fullName>
    </alternativeName>
    <alternativeName>
        <fullName evidence="4">Leucyltransferase</fullName>
    </alternativeName>
    <alternativeName>
        <fullName evidence="4">Phenyalanyltransferase</fullName>
    </alternativeName>
</protein>
<name>A0ABS5W529_9SPHN</name>
<comment type="subcellular location">
    <subcellularLocation>
        <location evidence="4">Cytoplasm</location>
    </subcellularLocation>
</comment>
<dbReference type="Pfam" id="PF03588">
    <property type="entry name" value="Leu_Phe_trans"/>
    <property type="match status" value="1"/>
</dbReference>
<evidence type="ECO:0000256" key="3">
    <source>
        <dbReference type="ARBA" id="ARBA00023315"/>
    </source>
</evidence>
<keyword evidence="6" id="KW-1185">Reference proteome</keyword>
<comment type="catalytic activity">
    <reaction evidence="4">
        <text>L-phenylalanyl-tRNA(Phe) + an N-terminal L-alpha-aminoacyl-[protein] = an N-terminal L-phenylalanyl-L-alpha-aminoacyl-[protein] + tRNA(Phe)</text>
        <dbReference type="Rhea" id="RHEA:43632"/>
        <dbReference type="Rhea" id="RHEA-COMP:9668"/>
        <dbReference type="Rhea" id="RHEA-COMP:9699"/>
        <dbReference type="Rhea" id="RHEA-COMP:10636"/>
        <dbReference type="Rhea" id="RHEA-COMP:10637"/>
        <dbReference type="ChEBI" id="CHEBI:78442"/>
        <dbReference type="ChEBI" id="CHEBI:78531"/>
        <dbReference type="ChEBI" id="CHEBI:78597"/>
        <dbReference type="ChEBI" id="CHEBI:83561"/>
        <dbReference type="EC" id="2.3.2.6"/>
    </reaction>
</comment>
<gene>
    <name evidence="4 5" type="primary">aat</name>
    <name evidence="5" type="ORF">KK137_10980</name>
</gene>
<comment type="similarity">
    <text evidence="4">Belongs to the L/F-transferase family.</text>
</comment>
<keyword evidence="2 4" id="KW-0808">Transferase</keyword>
<dbReference type="HAMAP" id="MF_00688">
    <property type="entry name" value="Leu_Phe_trans"/>
    <property type="match status" value="1"/>
</dbReference>
<keyword evidence="1 4" id="KW-0963">Cytoplasm</keyword>
<dbReference type="InterPro" id="IPR004616">
    <property type="entry name" value="Leu/Phe-tRNA_Trfase"/>
</dbReference>
<comment type="caution">
    <text evidence="5">The sequence shown here is derived from an EMBL/GenBank/DDBJ whole genome shotgun (WGS) entry which is preliminary data.</text>
</comment>
<comment type="function">
    <text evidence="4">Functions in the N-end rule pathway of protein degradation where it conjugates Leu, Phe and, less efficiently, Met from aminoacyl-tRNAs to the N-termini of proteins containing an N-terminal arginine or lysine.</text>
</comment>
<comment type="catalytic activity">
    <reaction evidence="4">
        <text>N-terminal L-arginyl-[protein] + L-leucyl-tRNA(Leu) = N-terminal L-leucyl-L-arginyl-[protein] + tRNA(Leu) + H(+)</text>
        <dbReference type="Rhea" id="RHEA:50416"/>
        <dbReference type="Rhea" id="RHEA-COMP:9613"/>
        <dbReference type="Rhea" id="RHEA-COMP:9622"/>
        <dbReference type="Rhea" id="RHEA-COMP:12672"/>
        <dbReference type="Rhea" id="RHEA-COMP:12673"/>
        <dbReference type="ChEBI" id="CHEBI:15378"/>
        <dbReference type="ChEBI" id="CHEBI:64719"/>
        <dbReference type="ChEBI" id="CHEBI:78442"/>
        <dbReference type="ChEBI" id="CHEBI:78494"/>
        <dbReference type="ChEBI" id="CHEBI:133044"/>
        <dbReference type="EC" id="2.3.2.6"/>
    </reaction>
</comment>
<keyword evidence="3 4" id="KW-0012">Acyltransferase</keyword>
<dbReference type="Proteomes" id="UP000811255">
    <property type="component" value="Unassembled WGS sequence"/>
</dbReference>
<dbReference type="EC" id="2.3.2.6" evidence="4"/>
<dbReference type="RefSeq" id="WP_214536472.1">
    <property type="nucleotide sequence ID" value="NZ_JAHFVK010000002.1"/>
</dbReference>
<reference evidence="5 6" key="1">
    <citation type="submission" date="2021-05" db="EMBL/GenBank/DDBJ databases">
        <title>Croceibacterium sp. LX-88 genome sequence.</title>
        <authorList>
            <person name="Luo X."/>
        </authorList>
    </citation>
    <scope>NUCLEOTIDE SEQUENCE [LARGE SCALE GENOMIC DNA]</scope>
    <source>
        <strain evidence="5 6">LX-88</strain>
    </source>
</reference>
<accession>A0ABS5W529</accession>
<sequence>MHAPATKIIPEDLLLMAYRSGIFPMADSRDDEDIYWVEPRDRAVIPLEGFRCSRSLAKVIRQDRFRVTCNYDFDGVIDACAAPREGHPESWISDRIAASYRALHLAGYAHSIECWDGERLVGGLYGVGFDHAFCGESMFSRATDASKVALAWLVALLRRGGYGLLDCQFMTDHLASLGAVPVTRERYLEMLTKAVMAGPAPPLPEVYASFAAGVSTGAGEGSGVVGSGEASAPVAGAVRAAAGPVLSESGLSSPGKLILQSLTHTS</sequence>
<dbReference type="InterPro" id="IPR016181">
    <property type="entry name" value="Acyl_CoA_acyltransferase"/>
</dbReference>
<evidence type="ECO:0000256" key="1">
    <source>
        <dbReference type="ARBA" id="ARBA00022490"/>
    </source>
</evidence>
<dbReference type="Gene3D" id="3.40.630.70">
    <property type="entry name" value="Leucyl/phenylalanyl-tRNA-protein transferase, C-terminal domain"/>
    <property type="match status" value="1"/>
</dbReference>
<dbReference type="PANTHER" id="PTHR30098">
    <property type="entry name" value="LEUCYL/PHENYLALANYL-TRNA--PROTEIN TRANSFERASE"/>
    <property type="match status" value="1"/>
</dbReference>
<dbReference type="InterPro" id="IPR042203">
    <property type="entry name" value="Leu/Phe-tRNA_Trfase_C"/>
</dbReference>
<dbReference type="PANTHER" id="PTHR30098:SF2">
    <property type="entry name" value="LEUCYL_PHENYLALANYL-TRNA--PROTEIN TRANSFERASE"/>
    <property type="match status" value="1"/>
</dbReference>
<organism evidence="5 6">
    <name type="scientific">Croceibacterium selenioxidans</name>
    <dbReference type="NCBI Taxonomy" id="2838833"/>
    <lineage>
        <taxon>Bacteria</taxon>
        <taxon>Pseudomonadati</taxon>
        <taxon>Pseudomonadota</taxon>
        <taxon>Alphaproteobacteria</taxon>
        <taxon>Sphingomonadales</taxon>
        <taxon>Erythrobacteraceae</taxon>
        <taxon>Croceibacterium</taxon>
    </lineage>
</organism>
<evidence type="ECO:0000313" key="5">
    <source>
        <dbReference type="EMBL" id="MBT2134858.1"/>
    </source>
</evidence>
<proteinExistence type="inferred from homology"/>